<feature type="compositionally biased region" description="Basic and acidic residues" evidence="4">
    <location>
        <begin position="277"/>
        <end position="288"/>
    </location>
</feature>
<dbReference type="Proteomes" id="UP000557717">
    <property type="component" value="Unassembled WGS sequence"/>
</dbReference>
<evidence type="ECO:0000313" key="6">
    <source>
        <dbReference type="EMBL" id="MBB5351584.1"/>
    </source>
</evidence>
<name>A0A840V7M0_9BACT</name>
<feature type="domain" description="HTH araC/xylS-type" evidence="5">
    <location>
        <begin position="182"/>
        <end position="280"/>
    </location>
</feature>
<sequence>MSFSAPQGINRGAYEHPHSGVGIEYTPLGGALSEGQILIHEVGYLPRNERWMFPNTVSPFWRLYYNFDPGHRVVFRDHAIDLIPDHLVLIPDHQVFDSRGSVPVRHLWITFSIALSLRQGDSIVLPIQASERARAERMAQWVSHPSPRRRFHLLHEASALLHDVFLRQEIDWDERPRSPQVLKVAEHIAHHFAEPLEVPRLAQIAGISPRALATLFQREFRTTVPQFIARVRTREAARLLEQSPLSIDEIAERTGFPNRYYLTRVFTRVTGKPPARYRRESASTDREGPQAPSTPTTPQSDSTARDEQQSRG</sequence>
<evidence type="ECO:0000256" key="1">
    <source>
        <dbReference type="ARBA" id="ARBA00023015"/>
    </source>
</evidence>
<feature type="compositionally biased region" description="Basic and acidic residues" evidence="4">
    <location>
        <begin position="303"/>
        <end position="312"/>
    </location>
</feature>
<evidence type="ECO:0000313" key="7">
    <source>
        <dbReference type="Proteomes" id="UP000557717"/>
    </source>
</evidence>
<feature type="region of interest" description="Disordered" evidence="4">
    <location>
        <begin position="272"/>
        <end position="312"/>
    </location>
</feature>
<keyword evidence="1" id="KW-0805">Transcription regulation</keyword>
<reference evidence="6 7" key="1">
    <citation type="submission" date="2020-08" db="EMBL/GenBank/DDBJ databases">
        <title>Genomic Encyclopedia of Type Strains, Phase IV (KMG-IV): sequencing the most valuable type-strain genomes for metagenomic binning, comparative biology and taxonomic classification.</title>
        <authorList>
            <person name="Goeker M."/>
        </authorList>
    </citation>
    <scope>NUCLEOTIDE SEQUENCE [LARGE SCALE GENOMIC DNA]</scope>
    <source>
        <strain evidence="6 7">YC6886</strain>
    </source>
</reference>
<dbReference type="InterPro" id="IPR018060">
    <property type="entry name" value="HTH_AraC"/>
</dbReference>
<dbReference type="GO" id="GO:0003700">
    <property type="term" value="F:DNA-binding transcription factor activity"/>
    <property type="evidence" value="ECO:0007669"/>
    <property type="project" value="InterPro"/>
</dbReference>
<proteinExistence type="predicted"/>
<dbReference type="Gene3D" id="1.10.10.60">
    <property type="entry name" value="Homeodomain-like"/>
    <property type="match status" value="1"/>
</dbReference>
<keyword evidence="3" id="KW-0804">Transcription</keyword>
<evidence type="ECO:0000256" key="4">
    <source>
        <dbReference type="SAM" id="MobiDB-lite"/>
    </source>
</evidence>
<keyword evidence="2 6" id="KW-0238">DNA-binding</keyword>
<evidence type="ECO:0000256" key="3">
    <source>
        <dbReference type="ARBA" id="ARBA00023163"/>
    </source>
</evidence>
<dbReference type="Pfam" id="PF12833">
    <property type="entry name" value="HTH_18"/>
    <property type="match status" value="1"/>
</dbReference>
<evidence type="ECO:0000256" key="2">
    <source>
        <dbReference type="ARBA" id="ARBA00023125"/>
    </source>
</evidence>
<dbReference type="RefSeq" id="WP_184017880.1">
    <property type="nucleotide sequence ID" value="NZ_JACHFD010000007.1"/>
</dbReference>
<accession>A0A840V7M0</accession>
<dbReference type="AlphaFoldDB" id="A0A840V7M0"/>
<dbReference type="SMART" id="SM00342">
    <property type="entry name" value="HTH_ARAC"/>
    <property type="match status" value="1"/>
</dbReference>
<dbReference type="EMBL" id="JACHFD010000007">
    <property type="protein sequence ID" value="MBB5351584.1"/>
    <property type="molecule type" value="Genomic_DNA"/>
</dbReference>
<dbReference type="PANTHER" id="PTHR43280:SF28">
    <property type="entry name" value="HTH-TYPE TRANSCRIPTIONAL ACTIVATOR RHAS"/>
    <property type="match status" value="1"/>
</dbReference>
<organism evidence="6 7">
    <name type="scientific">Haloferula luteola</name>
    <dbReference type="NCBI Taxonomy" id="595692"/>
    <lineage>
        <taxon>Bacteria</taxon>
        <taxon>Pseudomonadati</taxon>
        <taxon>Verrucomicrobiota</taxon>
        <taxon>Verrucomicrobiia</taxon>
        <taxon>Verrucomicrobiales</taxon>
        <taxon>Verrucomicrobiaceae</taxon>
        <taxon>Haloferula</taxon>
    </lineage>
</organism>
<dbReference type="PROSITE" id="PS01124">
    <property type="entry name" value="HTH_ARAC_FAMILY_2"/>
    <property type="match status" value="1"/>
</dbReference>
<feature type="compositionally biased region" description="Low complexity" evidence="4">
    <location>
        <begin position="289"/>
        <end position="302"/>
    </location>
</feature>
<dbReference type="PANTHER" id="PTHR43280">
    <property type="entry name" value="ARAC-FAMILY TRANSCRIPTIONAL REGULATOR"/>
    <property type="match status" value="1"/>
</dbReference>
<comment type="caution">
    <text evidence="6">The sequence shown here is derived from an EMBL/GenBank/DDBJ whole genome shotgun (WGS) entry which is preliminary data.</text>
</comment>
<dbReference type="GO" id="GO:0043565">
    <property type="term" value="F:sequence-specific DNA binding"/>
    <property type="evidence" value="ECO:0007669"/>
    <property type="project" value="InterPro"/>
</dbReference>
<dbReference type="InterPro" id="IPR009057">
    <property type="entry name" value="Homeodomain-like_sf"/>
</dbReference>
<evidence type="ECO:0000259" key="5">
    <source>
        <dbReference type="PROSITE" id="PS01124"/>
    </source>
</evidence>
<dbReference type="SUPFAM" id="SSF46689">
    <property type="entry name" value="Homeodomain-like"/>
    <property type="match status" value="2"/>
</dbReference>
<keyword evidence="7" id="KW-1185">Reference proteome</keyword>
<protein>
    <submittedName>
        <fullName evidence="6">AraC-like DNA-binding protein</fullName>
    </submittedName>
</protein>
<gene>
    <name evidence="6" type="ORF">HNR46_001821</name>
</gene>